<organism evidence="1 2">
    <name type="scientific">Phyllobacterium endophyticum</name>
    <dbReference type="NCBI Taxonomy" id="1149773"/>
    <lineage>
        <taxon>Bacteria</taxon>
        <taxon>Pseudomonadati</taxon>
        <taxon>Pseudomonadota</taxon>
        <taxon>Alphaproteobacteria</taxon>
        <taxon>Hyphomicrobiales</taxon>
        <taxon>Phyllobacteriaceae</taxon>
        <taxon>Phyllobacterium</taxon>
    </lineage>
</organism>
<dbReference type="NCBIfam" id="NF041060">
    <property type="entry name" value="DpdB"/>
    <property type="match status" value="1"/>
</dbReference>
<dbReference type="EMBL" id="PGGN01000003">
    <property type="protein sequence ID" value="PSH57169.1"/>
    <property type="molecule type" value="Genomic_DNA"/>
</dbReference>
<dbReference type="RefSeq" id="WP_106717935.1">
    <property type="nucleotide sequence ID" value="NZ_JACHXT010000003.1"/>
</dbReference>
<dbReference type="CDD" id="cd16413">
    <property type="entry name" value="DGQHR_domain"/>
    <property type="match status" value="1"/>
</dbReference>
<proteinExistence type="predicted"/>
<dbReference type="OrthoDB" id="237364at2"/>
<name>A0A2P7ASH3_9HYPH</name>
<dbReference type="Pfam" id="PF14072">
    <property type="entry name" value="DndB"/>
    <property type="match status" value="1"/>
</dbReference>
<evidence type="ECO:0000313" key="2">
    <source>
        <dbReference type="Proteomes" id="UP000241158"/>
    </source>
</evidence>
<gene>
    <name evidence="1" type="ORF">CU100_18155</name>
</gene>
<dbReference type="Proteomes" id="UP000241158">
    <property type="component" value="Unassembled WGS sequence"/>
</dbReference>
<dbReference type="InterPro" id="IPR017601">
    <property type="entry name" value="DGQHR-contain_dom"/>
</dbReference>
<sequence length="373" mass="41588">MTKLTFQAIQAKQSQTHTVLSFAVLASELQQFATIQRVARNEAGALSGFQRPQIAGHIREIRDYLEKPEAILPNPIVVAFTDRVEVGPVDADGRCAVTIDLKLGAPGLVVDGQQRLTALSQVHDKDFQIFVSAVICADEAELRRQFVLINNTRPLPKSLIYELLPTVRGLPRRLGDRSLAAELAAKLNYDQHSSLKGYIYQHTNPTGIIRDTAIQRVIINSVSDGIMREMVKEPNGIELCFDLVSEFYRAVQYVFREEWRDHTPKTSRLVHGAGIMALGYVMEILALLDGARSWQDFARGLACLVGRTAWTSGQWDFGNGDQRHWKSVQNVNRDIVSLAQYLNTIVRNDVKARRAAAAEALDLEVSVLSARAQ</sequence>
<comment type="caution">
    <text evidence="1">The sequence shown here is derived from an EMBL/GenBank/DDBJ whole genome shotgun (WGS) entry which is preliminary data.</text>
</comment>
<accession>A0A2P7ASH3</accession>
<evidence type="ECO:0000313" key="1">
    <source>
        <dbReference type="EMBL" id="PSH57169.1"/>
    </source>
</evidence>
<reference evidence="2" key="1">
    <citation type="submission" date="2017-11" db="EMBL/GenBank/DDBJ databases">
        <authorList>
            <person name="Kuznetsova I."/>
            <person name="Sazanova A."/>
            <person name="Chirak E."/>
            <person name="Safronova V."/>
            <person name="Willems A."/>
        </authorList>
    </citation>
    <scope>NUCLEOTIDE SEQUENCE [LARGE SCALE GENOMIC DNA]</scope>
    <source>
        <strain evidence="2">PEPV15</strain>
    </source>
</reference>
<dbReference type="NCBIfam" id="TIGR03187">
    <property type="entry name" value="DGQHR"/>
    <property type="match status" value="1"/>
</dbReference>
<evidence type="ECO:0008006" key="3">
    <source>
        <dbReference type="Google" id="ProtNLM"/>
    </source>
</evidence>
<dbReference type="InterPro" id="IPR017642">
    <property type="entry name" value="DNA_S_mod_DndB"/>
</dbReference>
<protein>
    <recommendedName>
        <fullName evidence="3">DGQHR domain-containing protein</fullName>
    </recommendedName>
</protein>
<keyword evidence="2" id="KW-1185">Reference proteome</keyword>
<dbReference type="AlphaFoldDB" id="A0A2P7ASH3"/>